<feature type="transmembrane region" description="Helical" evidence="6">
    <location>
        <begin position="235"/>
        <end position="257"/>
    </location>
</feature>
<proteinExistence type="predicted"/>
<feature type="transmembrane region" description="Helical" evidence="6">
    <location>
        <begin position="46"/>
        <end position="70"/>
    </location>
</feature>
<protein>
    <submittedName>
        <fullName evidence="8">MFS general substrate transporter</fullName>
    </submittedName>
</protein>
<dbReference type="AlphaFoldDB" id="A0A9P4GNR7"/>
<dbReference type="InterPro" id="IPR020846">
    <property type="entry name" value="MFS_dom"/>
</dbReference>
<organism evidence="8 9">
    <name type="scientific">Cucurbitaria berberidis CBS 394.84</name>
    <dbReference type="NCBI Taxonomy" id="1168544"/>
    <lineage>
        <taxon>Eukaryota</taxon>
        <taxon>Fungi</taxon>
        <taxon>Dikarya</taxon>
        <taxon>Ascomycota</taxon>
        <taxon>Pezizomycotina</taxon>
        <taxon>Dothideomycetes</taxon>
        <taxon>Pleosporomycetidae</taxon>
        <taxon>Pleosporales</taxon>
        <taxon>Pleosporineae</taxon>
        <taxon>Cucurbitariaceae</taxon>
        <taxon>Cucurbitaria</taxon>
    </lineage>
</organism>
<evidence type="ECO:0000313" key="8">
    <source>
        <dbReference type="EMBL" id="KAF1849047.1"/>
    </source>
</evidence>
<dbReference type="PROSITE" id="PS50850">
    <property type="entry name" value="MFS"/>
    <property type="match status" value="1"/>
</dbReference>
<dbReference type="GO" id="GO:0022857">
    <property type="term" value="F:transmembrane transporter activity"/>
    <property type="evidence" value="ECO:0007669"/>
    <property type="project" value="InterPro"/>
</dbReference>
<feature type="transmembrane region" description="Helical" evidence="6">
    <location>
        <begin position="389"/>
        <end position="408"/>
    </location>
</feature>
<comment type="subcellular location">
    <subcellularLocation>
        <location evidence="1">Membrane</location>
        <topology evidence="1">Multi-pass membrane protein</topology>
    </subcellularLocation>
</comment>
<keyword evidence="9" id="KW-1185">Reference proteome</keyword>
<dbReference type="EMBL" id="ML976615">
    <property type="protein sequence ID" value="KAF1849047.1"/>
    <property type="molecule type" value="Genomic_DNA"/>
</dbReference>
<keyword evidence="2" id="KW-0813">Transport</keyword>
<keyword evidence="3 6" id="KW-0812">Transmembrane</keyword>
<dbReference type="OrthoDB" id="10262656at2759"/>
<dbReference type="PANTHER" id="PTHR23504:SF6">
    <property type="entry name" value="MULTIDRUG TRANSPORTER, PUTATIVE (AFU_ORTHOLOGUE AFUA_4G08740)-RELATED"/>
    <property type="match status" value="1"/>
</dbReference>
<dbReference type="GO" id="GO:0016020">
    <property type="term" value="C:membrane"/>
    <property type="evidence" value="ECO:0007669"/>
    <property type="project" value="UniProtKB-SubCell"/>
</dbReference>
<reference evidence="8" key="1">
    <citation type="submission" date="2020-01" db="EMBL/GenBank/DDBJ databases">
        <authorList>
            <consortium name="DOE Joint Genome Institute"/>
            <person name="Haridas S."/>
            <person name="Albert R."/>
            <person name="Binder M."/>
            <person name="Bloem J."/>
            <person name="Labutti K."/>
            <person name="Salamov A."/>
            <person name="Andreopoulos B."/>
            <person name="Baker S.E."/>
            <person name="Barry K."/>
            <person name="Bills G."/>
            <person name="Bluhm B.H."/>
            <person name="Cannon C."/>
            <person name="Castanera R."/>
            <person name="Culley D.E."/>
            <person name="Daum C."/>
            <person name="Ezra D."/>
            <person name="Gonzalez J.B."/>
            <person name="Henrissat B."/>
            <person name="Kuo A."/>
            <person name="Liang C."/>
            <person name="Lipzen A."/>
            <person name="Lutzoni F."/>
            <person name="Magnuson J."/>
            <person name="Mondo S."/>
            <person name="Nolan M."/>
            <person name="Ohm R."/>
            <person name="Pangilinan J."/>
            <person name="Park H.-J."/>
            <person name="Ramirez L."/>
            <person name="Alfaro M."/>
            <person name="Sun H."/>
            <person name="Tritt A."/>
            <person name="Yoshinaga Y."/>
            <person name="Zwiers L.-H."/>
            <person name="Turgeon B.G."/>
            <person name="Goodwin S.B."/>
            <person name="Spatafora J.W."/>
            <person name="Crous P.W."/>
            <person name="Grigoriev I.V."/>
        </authorList>
    </citation>
    <scope>NUCLEOTIDE SEQUENCE</scope>
    <source>
        <strain evidence="8">CBS 394.84</strain>
    </source>
</reference>
<keyword evidence="4 6" id="KW-1133">Transmembrane helix</keyword>
<evidence type="ECO:0000313" key="9">
    <source>
        <dbReference type="Proteomes" id="UP000800039"/>
    </source>
</evidence>
<feature type="transmembrane region" description="Helical" evidence="6">
    <location>
        <begin position="523"/>
        <end position="541"/>
    </location>
</feature>
<dbReference type="PANTHER" id="PTHR23504">
    <property type="entry name" value="MAJOR FACILITATOR SUPERFAMILY DOMAIN-CONTAINING PROTEIN 10"/>
    <property type="match status" value="1"/>
</dbReference>
<evidence type="ECO:0000256" key="1">
    <source>
        <dbReference type="ARBA" id="ARBA00004141"/>
    </source>
</evidence>
<dbReference type="InterPro" id="IPR011701">
    <property type="entry name" value="MFS"/>
</dbReference>
<dbReference type="Pfam" id="PF07690">
    <property type="entry name" value="MFS_1"/>
    <property type="match status" value="1"/>
</dbReference>
<evidence type="ECO:0000256" key="6">
    <source>
        <dbReference type="SAM" id="Phobius"/>
    </source>
</evidence>
<gene>
    <name evidence="8" type="ORF">K460DRAFT_353953</name>
</gene>
<evidence type="ECO:0000256" key="4">
    <source>
        <dbReference type="ARBA" id="ARBA00022989"/>
    </source>
</evidence>
<evidence type="ECO:0000256" key="2">
    <source>
        <dbReference type="ARBA" id="ARBA00022448"/>
    </source>
</evidence>
<sequence>MGVTDRKAEQETLLEDTLIDEKGPLFSIQAEEEKASWRNLPHKRQLLLLALCRLSTPLSNACLLPYLYFLVKSILSDPEHPAAPQQISRLTGLLVAAYPLGQMSTSMLWGRVSDLYGRKPVILFGLAISVVANLAFGFSRTIGTLVFWRVVAGMANGILGVMRTMTAEIVKERKHQPRAFLAAPVIFNSGRVVALAVGGCLADPVDNLPAIFGPEGLFNVSRNPNGVKWALKYPYALPAVFNGAVLALCLVLATLWLRESLSTKENHQDFGLALGEALSSFIKRSVLRKPASGYAMIQMDEMEPAISGVSIASPSTGSTSPINYTCRPLLRDIWSGRLLKVLLLFALLPLHTATFLHVFPVFLSMPTMAKPSPSIFHFTGGLGLASPTVGLYLATFGIAGILLQLFIYPRIQSRIGTLGVFRLASFIFPLAYIFAPYVALLSGYGIAKYIAMAAVLFTQIIARTMAIPSSVILLTEAVPHRRVLGTVHGAGNTLSAFSSACGPAIGGLLLAKGIEMDAVGLVWWAWLCTVSIVTLSWSLVLGNTHRRSDETCGND</sequence>
<dbReference type="GeneID" id="63849005"/>
<comment type="caution">
    <text evidence="8">The sequence shown here is derived from an EMBL/GenBank/DDBJ whole genome shotgun (WGS) entry which is preliminary data.</text>
</comment>
<evidence type="ECO:0000256" key="5">
    <source>
        <dbReference type="ARBA" id="ARBA00023136"/>
    </source>
</evidence>
<feature type="transmembrane region" description="Helical" evidence="6">
    <location>
        <begin position="446"/>
        <end position="474"/>
    </location>
</feature>
<feature type="domain" description="Major facilitator superfamily (MFS) profile" evidence="7">
    <location>
        <begin position="45"/>
        <end position="546"/>
    </location>
</feature>
<feature type="transmembrane region" description="Helical" evidence="6">
    <location>
        <begin position="145"/>
        <end position="167"/>
    </location>
</feature>
<dbReference type="InterPro" id="IPR036259">
    <property type="entry name" value="MFS_trans_sf"/>
</dbReference>
<evidence type="ECO:0000259" key="7">
    <source>
        <dbReference type="PROSITE" id="PS50850"/>
    </source>
</evidence>
<accession>A0A9P4GNR7</accession>
<feature type="transmembrane region" description="Helical" evidence="6">
    <location>
        <begin position="341"/>
        <end position="363"/>
    </location>
</feature>
<dbReference type="SUPFAM" id="SSF103473">
    <property type="entry name" value="MFS general substrate transporter"/>
    <property type="match status" value="1"/>
</dbReference>
<feature type="transmembrane region" description="Helical" evidence="6">
    <location>
        <begin position="121"/>
        <end position="139"/>
    </location>
</feature>
<dbReference type="Gene3D" id="1.20.1250.20">
    <property type="entry name" value="MFS general substrate transporter like domains"/>
    <property type="match status" value="1"/>
</dbReference>
<dbReference type="RefSeq" id="XP_040791610.1">
    <property type="nucleotide sequence ID" value="XM_040931753.1"/>
</dbReference>
<feature type="transmembrane region" description="Helical" evidence="6">
    <location>
        <begin position="420"/>
        <end position="440"/>
    </location>
</feature>
<evidence type="ECO:0000256" key="3">
    <source>
        <dbReference type="ARBA" id="ARBA00022692"/>
    </source>
</evidence>
<keyword evidence="5 6" id="KW-0472">Membrane</keyword>
<name>A0A9P4GNR7_9PLEO</name>
<feature type="transmembrane region" description="Helical" evidence="6">
    <location>
        <begin position="494"/>
        <end position="511"/>
    </location>
</feature>
<dbReference type="Proteomes" id="UP000800039">
    <property type="component" value="Unassembled WGS sequence"/>
</dbReference>